<feature type="compositionally biased region" description="Pro residues" evidence="1">
    <location>
        <begin position="562"/>
        <end position="577"/>
    </location>
</feature>
<feature type="region of interest" description="Disordered" evidence="1">
    <location>
        <begin position="1415"/>
        <end position="1435"/>
    </location>
</feature>
<gene>
    <name evidence="2" type="ORF">SCF082_LOCUS20393</name>
</gene>
<sequence>MKAEDIAATMLPRTLPMSFDGPMLSLELEHVTSLNVWKAKVPPKASLTTTVILTMFTKGINPDALRFCTKDQRALRDIPLVEAFTRSPEVLCSIWQHPLVLLRTLSAQSVCPASSCDAAVSPTLPFSVEDLPRQLVIEPVPPVQPPPGRFHALLQFLDFNSKWHPEQARTKQRVSLLWEDPPGVLTIELDSTVPAADLQEQLATHFGSDMYTVYQSPFSIPRIALGPLFTVRLCDHPNDALVVFQKLQTEVWVRACVVPKQLARDTSIVTATGTYIISNHNNRPCTTDTLHTANGDLFLIEPAPSVHAGGHHRWTRRPETLGRGAHFTDRIGFAINTHGWVASDEMHSAMMHLTRNFPEDIAEFNLLRWNSEENEFDDELYGEPRFATSGRTINAVLVDNHWAAIEVNRIGHHTQLHVFGLGPLLADRAIHIMCRSLEIAPHRAQQHVHAGMPPEHLCGWFLLFRYYRLCRIHDILPSTMDLFNSLPAFRRAEIREAWEAGQEDWRRAGASDELLNFATTLRANFLTRLAATATQTSSVVPVPLFVQFQALPPEEPTEATVPLPPEPTQQQHPPPQVDPTDQPEPEPVRTDSVHIRLLEGLAQPGWLSSDTLDHALDTLRWQFPHVCFCPPALWLPESLHLRFFAGLECLHETFSNIILFILWHDHWIVCEITVHHWEAFVQTIGPIEIMPDLASIVAAVCVLFQIQDVVLNTATTHFRPVPGLCGWTLLWTLYQRFQVEPALSPQPLLAALRTHARHELIQRIQILDHAVFETADPELLRFASAINLDFMTRIIQNRFPTERARGGTISDSTQPQSALPVTERDPFVVSTQRVTERLALFDTQPGWLFSDTADYLLDFLRQADPDTAYLPPMQWTFDQGVSTFNDLQVPHQSFHKSIGLVLWNTHWVLCEIQSTVCAQWIFLTGPPNLRPHSIACATAICEHLGIDPVPHIVFRDFQADPNLCGWTLLWLCFQKAGVLIHYPGPVQETHFLRSIHHAEVQRVLTNAAAAWQQPILHQAALFAMRLLPWHLLQVLQGRFPNVQAPGGGGEAKTAAKAKNSQRSGTDPLLVHDPWAKAAAASSRWEDLKLEDHHPFQDSKGEQLVQYHRLQTSTTTKGVVLTTKQHLPELLKLGPKQPLIAILHNRHPSSSRDDDQLQVIAKLPSASWSGISWIKVLAQPLDTSVIPKFWEISLKGLRELSISIEGVKGAAGAILTRRGLAVRAWSSEIAEVRRKLLPMDARLNDTNIKVVPRFMVDASGWPPGASPTDVIETVAKAVSQAPIPTRTFRAAGVHTWQLGFQAMPTVLTFTVKINGALHQILLTPTPPTTKGGGKGKNRNPKKTATKEDEPFPPAVTSIAAVAAQHDKKRLDHLENKFETLQKQVCGIEHKQTNLESKLDQRFNDIGDTLRQLVQLSTNRAHEPTGETPPPKTQRTL</sequence>
<feature type="compositionally biased region" description="Basic residues" evidence="1">
    <location>
        <begin position="1332"/>
        <end position="1342"/>
    </location>
</feature>
<dbReference type="EMBL" id="CAXAMM010014224">
    <property type="protein sequence ID" value="CAK9033215.1"/>
    <property type="molecule type" value="Genomic_DNA"/>
</dbReference>
<keyword evidence="3" id="KW-1185">Reference proteome</keyword>
<dbReference type="Proteomes" id="UP001642464">
    <property type="component" value="Unassembled WGS sequence"/>
</dbReference>
<name>A0ABP0L488_9DINO</name>
<evidence type="ECO:0000256" key="1">
    <source>
        <dbReference type="SAM" id="MobiDB-lite"/>
    </source>
</evidence>
<feature type="compositionally biased region" description="Pro residues" evidence="1">
    <location>
        <begin position="1425"/>
        <end position="1435"/>
    </location>
</feature>
<organism evidence="2 3">
    <name type="scientific">Durusdinium trenchii</name>
    <dbReference type="NCBI Taxonomy" id="1381693"/>
    <lineage>
        <taxon>Eukaryota</taxon>
        <taxon>Sar</taxon>
        <taxon>Alveolata</taxon>
        <taxon>Dinophyceae</taxon>
        <taxon>Suessiales</taxon>
        <taxon>Symbiodiniaceae</taxon>
        <taxon>Durusdinium</taxon>
    </lineage>
</organism>
<evidence type="ECO:0000313" key="3">
    <source>
        <dbReference type="Proteomes" id="UP001642464"/>
    </source>
</evidence>
<protein>
    <submittedName>
        <fullName evidence="2">Uncharacterized protein</fullName>
    </submittedName>
</protein>
<evidence type="ECO:0000313" key="2">
    <source>
        <dbReference type="EMBL" id="CAK9033215.1"/>
    </source>
</evidence>
<feature type="region of interest" description="Disordered" evidence="1">
    <location>
        <begin position="555"/>
        <end position="589"/>
    </location>
</feature>
<comment type="caution">
    <text evidence="2">The sequence shown here is derived from an EMBL/GenBank/DDBJ whole genome shotgun (WGS) entry which is preliminary data.</text>
</comment>
<accession>A0ABP0L488</accession>
<feature type="region of interest" description="Disordered" evidence="1">
    <location>
        <begin position="1322"/>
        <end position="1350"/>
    </location>
</feature>
<proteinExistence type="predicted"/>
<reference evidence="2 3" key="1">
    <citation type="submission" date="2024-02" db="EMBL/GenBank/DDBJ databases">
        <authorList>
            <person name="Chen Y."/>
            <person name="Shah S."/>
            <person name="Dougan E. K."/>
            <person name="Thang M."/>
            <person name="Chan C."/>
        </authorList>
    </citation>
    <scope>NUCLEOTIDE SEQUENCE [LARGE SCALE GENOMIC DNA]</scope>
</reference>
<feature type="region of interest" description="Disordered" evidence="1">
    <location>
        <begin position="1045"/>
        <end position="1068"/>
    </location>
</feature>